<name>A0ABD2WIY7_9HYME</name>
<keyword evidence="1" id="KW-1133">Transmembrane helix</keyword>
<evidence type="ECO:0000313" key="2">
    <source>
        <dbReference type="EMBL" id="KAL3392807.1"/>
    </source>
</evidence>
<dbReference type="Proteomes" id="UP001627154">
    <property type="component" value="Unassembled WGS sequence"/>
</dbReference>
<keyword evidence="1" id="KW-0472">Membrane</keyword>
<dbReference type="EMBL" id="JBJJXI010000101">
    <property type="protein sequence ID" value="KAL3392807.1"/>
    <property type="molecule type" value="Genomic_DNA"/>
</dbReference>
<evidence type="ECO:0000313" key="3">
    <source>
        <dbReference type="Proteomes" id="UP001627154"/>
    </source>
</evidence>
<dbReference type="PANTHER" id="PTHR31511">
    <property type="entry name" value="PROTEIN CBG23764"/>
    <property type="match status" value="1"/>
</dbReference>
<dbReference type="PANTHER" id="PTHR31511:SF12">
    <property type="entry name" value="RHO TERMINATION FACTOR N-TERMINAL DOMAIN-CONTAINING PROTEIN"/>
    <property type="match status" value="1"/>
</dbReference>
<keyword evidence="3" id="KW-1185">Reference proteome</keyword>
<keyword evidence="1" id="KW-0812">Transmembrane</keyword>
<accession>A0ABD2WIY7</accession>
<proteinExistence type="predicted"/>
<comment type="caution">
    <text evidence="2">The sequence shown here is derived from an EMBL/GenBank/DDBJ whole genome shotgun (WGS) entry which is preliminary data.</text>
</comment>
<protein>
    <submittedName>
        <fullName evidence="2">Uncharacterized protein</fullName>
    </submittedName>
</protein>
<feature type="transmembrane region" description="Helical" evidence="1">
    <location>
        <begin position="381"/>
        <end position="402"/>
    </location>
</feature>
<dbReference type="AlphaFoldDB" id="A0ABD2WIY7"/>
<reference evidence="2 3" key="1">
    <citation type="journal article" date="2024" name="bioRxiv">
        <title>A reference genome for Trichogramma kaykai: A tiny desert-dwelling parasitoid wasp with competing sex-ratio distorters.</title>
        <authorList>
            <person name="Culotta J."/>
            <person name="Lindsey A.R."/>
        </authorList>
    </citation>
    <scope>NUCLEOTIDE SEQUENCE [LARGE SCALE GENOMIC DNA]</scope>
    <source>
        <strain evidence="2 3">KSX58</strain>
    </source>
</reference>
<sequence length="403" mass="46955">MKHDYSEVIEELRRALRSNERIDEAVINEGIKCLENTLLSRLSRSEKHKYQSQLSHLLSIRTRYEKRGSGLSDDEVRIKWENVKSAYSCRILTGQITNFTHKDAAAFLQDSSSLFDKQIKETLAKHSTIKVNVELVGEFMTLSNNGEFIFSDKYFNTKNEHISQSTDLGEWYMLNVQEPILKQMEEFEEDGSGWALSKILHLLVNINKYNPSRVGSYIPLPKVINDKNACVNVKNFDDFCFKWAILAALYSENKKNKDRVEQYKKFENELNFSGIEFPMKLKDIPKFEKINKISVNVYVLKSNFDVEPIHLTASKQEKHVHLLMHQDRYDDDEDSPGDDDDEYMPINYHYVWIKNLSRLVSSQLSNHHGKKTAANVLASSFLIFFFNFEILVLSFHILFIIVI</sequence>
<organism evidence="2 3">
    <name type="scientific">Trichogramma kaykai</name>
    <dbReference type="NCBI Taxonomy" id="54128"/>
    <lineage>
        <taxon>Eukaryota</taxon>
        <taxon>Metazoa</taxon>
        <taxon>Ecdysozoa</taxon>
        <taxon>Arthropoda</taxon>
        <taxon>Hexapoda</taxon>
        <taxon>Insecta</taxon>
        <taxon>Pterygota</taxon>
        <taxon>Neoptera</taxon>
        <taxon>Endopterygota</taxon>
        <taxon>Hymenoptera</taxon>
        <taxon>Apocrita</taxon>
        <taxon>Proctotrupomorpha</taxon>
        <taxon>Chalcidoidea</taxon>
        <taxon>Trichogrammatidae</taxon>
        <taxon>Trichogramma</taxon>
    </lineage>
</organism>
<gene>
    <name evidence="2" type="ORF">TKK_012523</name>
</gene>
<evidence type="ECO:0000256" key="1">
    <source>
        <dbReference type="SAM" id="Phobius"/>
    </source>
</evidence>